<sequence length="745" mass="79534">MILVRFFLLLSLVVVFSFQAAGQELSRQIIVKFKPGVVEYVAKGGRFTACGTKIKSASIKGLAEKPNVRKFRPLYAKALEEHPEKVSALDKNKYVIALDTVTEAAQALIDFQNDPNVENAKIDSLVQAFTTTPNDPYFLSGDQYALLNISASRAWDRTTGETSTLVAVLDSGINYNHPDLQGRIELTDGWDFVNNDADPWDDFYEFHGTMCSGIIAAATNNGIGMAGVNWHAKILPLKVLDNRGYGYMSDIIQALDYAREHGAQVINMSFGQYSSDRDLAAACLAAYQAGIVLVAAAGNGNVDWPTYPAYLPTVMTVAAVDSQDKRSAWSAVDPTTGRIQASNYGSWVDVCAPGTGIWSTSSGASYASSSGTSFAAPFVSGVASLVIANEPFLTNQQIMDKIASEADDINSLNPGFEGLLGKRVNAYLAVSGIKIGIISPPEGAIVSGNLTVVGTAAGWDFSHYVLAALTQEVVAATLATGTSTIENGALGLWNTRGVYGDYTLCLTVFANGLASEEARTNVFVDNVSPEAVISSPESVAIVSGKVTVRGTALDQTFDRYRLEFGAGVAPTSFQAIKLKPLPSSSSDAYLPVTNGVLGTWETAGLNGLYTLRLVVYDKAGNQNNTLVYLDLNNPAPVSQAVEAQEDFPMVFATPNPFVKSQSAETKFLFTLSSNFNTTIYLFDLAGNLIWQRFCAAGTNGGSQGENTPPWNGKDLFGAAVPNGVYIYQVVSGGRVLARGKIVVLN</sequence>
<name>A0A2H0XY45_UNCSA</name>
<dbReference type="InterPro" id="IPR036852">
    <property type="entry name" value="Peptidase_S8/S53_dom_sf"/>
</dbReference>
<dbReference type="AlphaFoldDB" id="A0A2H0XY45"/>
<dbReference type="PROSITE" id="PS00138">
    <property type="entry name" value="SUBTILASE_SER"/>
    <property type="match status" value="1"/>
</dbReference>
<comment type="caution">
    <text evidence="9">The sequence shown here is derived from an EMBL/GenBank/DDBJ whole genome shotgun (WGS) entry which is preliminary data.</text>
</comment>
<evidence type="ECO:0000259" key="8">
    <source>
        <dbReference type="Pfam" id="PF00082"/>
    </source>
</evidence>
<proteinExistence type="inferred from homology"/>
<dbReference type="PROSITE" id="PS00136">
    <property type="entry name" value="SUBTILASE_ASP"/>
    <property type="match status" value="1"/>
</dbReference>
<dbReference type="Proteomes" id="UP000231343">
    <property type="component" value="Unassembled WGS sequence"/>
</dbReference>
<dbReference type="InterPro" id="IPR022398">
    <property type="entry name" value="Peptidase_S8_His-AS"/>
</dbReference>
<evidence type="ECO:0000256" key="6">
    <source>
        <dbReference type="RuleBase" id="RU003355"/>
    </source>
</evidence>
<feature type="chain" id="PRO_5013762730" description="Peptidase S8/S53 domain-containing protein" evidence="7">
    <location>
        <begin position="21"/>
        <end position="745"/>
    </location>
</feature>
<gene>
    <name evidence="9" type="ORF">COT42_04075</name>
</gene>
<evidence type="ECO:0000256" key="5">
    <source>
        <dbReference type="PROSITE-ProRule" id="PRU01240"/>
    </source>
</evidence>
<dbReference type="PANTHER" id="PTHR43806:SF11">
    <property type="entry name" value="CEREVISIN-RELATED"/>
    <property type="match status" value="1"/>
</dbReference>
<feature type="signal peptide" evidence="7">
    <location>
        <begin position="1"/>
        <end position="20"/>
    </location>
</feature>
<dbReference type="PROSITE" id="PS51892">
    <property type="entry name" value="SUBTILASE"/>
    <property type="match status" value="1"/>
</dbReference>
<dbReference type="NCBIfam" id="TIGR04183">
    <property type="entry name" value="Por_Secre_tail"/>
    <property type="match status" value="1"/>
</dbReference>
<evidence type="ECO:0000256" key="3">
    <source>
        <dbReference type="ARBA" id="ARBA00022801"/>
    </source>
</evidence>
<keyword evidence="4 5" id="KW-0720">Serine protease</keyword>
<dbReference type="SUPFAM" id="SSF52743">
    <property type="entry name" value="Subtilisin-like"/>
    <property type="match status" value="1"/>
</dbReference>
<dbReference type="EMBL" id="PEYM01000069">
    <property type="protein sequence ID" value="PIS29887.1"/>
    <property type="molecule type" value="Genomic_DNA"/>
</dbReference>
<reference evidence="9 10" key="1">
    <citation type="submission" date="2017-09" db="EMBL/GenBank/DDBJ databases">
        <title>Depth-based differentiation of microbial function through sediment-hosted aquifers and enrichment of novel symbionts in the deep terrestrial subsurface.</title>
        <authorList>
            <person name="Probst A.J."/>
            <person name="Ladd B."/>
            <person name="Jarett J.K."/>
            <person name="Geller-Mcgrath D.E."/>
            <person name="Sieber C.M."/>
            <person name="Emerson J.B."/>
            <person name="Anantharaman K."/>
            <person name="Thomas B.C."/>
            <person name="Malmstrom R."/>
            <person name="Stieglmeier M."/>
            <person name="Klingl A."/>
            <person name="Woyke T."/>
            <person name="Ryan C.M."/>
            <person name="Banfield J.F."/>
        </authorList>
    </citation>
    <scope>NUCLEOTIDE SEQUENCE [LARGE SCALE GENOMIC DNA]</scope>
    <source>
        <strain evidence="9">CG08_land_8_20_14_0_20_45_16</strain>
    </source>
</reference>
<protein>
    <recommendedName>
        <fullName evidence="8">Peptidase S8/S53 domain-containing protein</fullName>
    </recommendedName>
</protein>
<feature type="active site" description="Charge relay system" evidence="5">
    <location>
        <position position="170"/>
    </location>
</feature>
<dbReference type="InterPro" id="IPR023827">
    <property type="entry name" value="Peptidase_S8_Asp-AS"/>
</dbReference>
<evidence type="ECO:0000313" key="10">
    <source>
        <dbReference type="Proteomes" id="UP000231343"/>
    </source>
</evidence>
<dbReference type="Gene3D" id="3.40.50.200">
    <property type="entry name" value="Peptidase S8/S53 domain"/>
    <property type="match status" value="1"/>
</dbReference>
<feature type="domain" description="Peptidase S8/S53" evidence="8">
    <location>
        <begin position="163"/>
        <end position="408"/>
    </location>
</feature>
<dbReference type="InterPro" id="IPR015500">
    <property type="entry name" value="Peptidase_S8_subtilisin-rel"/>
</dbReference>
<feature type="active site" description="Charge relay system" evidence="5">
    <location>
        <position position="373"/>
    </location>
</feature>
<dbReference type="GO" id="GO:0004252">
    <property type="term" value="F:serine-type endopeptidase activity"/>
    <property type="evidence" value="ECO:0007669"/>
    <property type="project" value="UniProtKB-UniRule"/>
</dbReference>
<dbReference type="InterPro" id="IPR026444">
    <property type="entry name" value="Secre_tail"/>
</dbReference>
<evidence type="ECO:0000256" key="2">
    <source>
        <dbReference type="ARBA" id="ARBA00022670"/>
    </source>
</evidence>
<dbReference type="InterPro" id="IPR050131">
    <property type="entry name" value="Peptidase_S8_subtilisin-like"/>
</dbReference>
<evidence type="ECO:0000256" key="7">
    <source>
        <dbReference type="SAM" id="SignalP"/>
    </source>
</evidence>
<dbReference type="Gene3D" id="2.60.40.4070">
    <property type="match status" value="1"/>
</dbReference>
<feature type="active site" description="Charge relay system" evidence="5">
    <location>
        <position position="207"/>
    </location>
</feature>
<keyword evidence="2 5" id="KW-0645">Protease</keyword>
<evidence type="ECO:0000256" key="4">
    <source>
        <dbReference type="ARBA" id="ARBA00022825"/>
    </source>
</evidence>
<dbReference type="InterPro" id="IPR023828">
    <property type="entry name" value="Peptidase_S8_Ser-AS"/>
</dbReference>
<dbReference type="PANTHER" id="PTHR43806">
    <property type="entry name" value="PEPTIDASE S8"/>
    <property type="match status" value="1"/>
</dbReference>
<dbReference type="Pfam" id="PF00082">
    <property type="entry name" value="Peptidase_S8"/>
    <property type="match status" value="1"/>
</dbReference>
<evidence type="ECO:0000256" key="1">
    <source>
        <dbReference type="ARBA" id="ARBA00011073"/>
    </source>
</evidence>
<dbReference type="PRINTS" id="PR00723">
    <property type="entry name" value="SUBTILISIN"/>
</dbReference>
<keyword evidence="3 5" id="KW-0378">Hydrolase</keyword>
<dbReference type="GO" id="GO:0006508">
    <property type="term" value="P:proteolysis"/>
    <property type="evidence" value="ECO:0007669"/>
    <property type="project" value="UniProtKB-KW"/>
</dbReference>
<dbReference type="InterPro" id="IPR000209">
    <property type="entry name" value="Peptidase_S8/S53_dom"/>
</dbReference>
<organism evidence="9 10">
    <name type="scientific">Candidatus Saganbacteria bacterium CG08_land_8_20_14_0_20_45_16</name>
    <dbReference type="NCBI Taxonomy" id="2014293"/>
    <lineage>
        <taxon>Bacteria</taxon>
        <taxon>Bacillati</taxon>
        <taxon>Saganbacteria</taxon>
    </lineage>
</organism>
<accession>A0A2H0XY45</accession>
<dbReference type="PROSITE" id="PS00137">
    <property type="entry name" value="SUBTILASE_HIS"/>
    <property type="match status" value="1"/>
</dbReference>
<keyword evidence="7" id="KW-0732">Signal</keyword>
<comment type="similarity">
    <text evidence="1 5 6">Belongs to the peptidase S8 family.</text>
</comment>
<evidence type="ECO:0000313" key="9">
    <source>
        <dbReference type="EMBL" id="PIS29887.1"/>
    </source>
</evidence>